<comment type="caution">
    <text evidence="2">The sequence shown here is derived from an EMBL/GenBank/DDBJ whole genome shotgun (WGS) entry which is preliminary data.</text>
</comment>
<feature type="region of interest" description="Disordered" evidence="1">
    <location>
        <begin position="1"/>
        <end position="81"/>
    </location>
</feature>
<keyword evidence="3" id="KW-1185">Reference proteome</keyword>
<sequence>MERRDKRGEGGGVSGAVVATNEPRPGREGGWSWRRGCRNDSSRPAFVTRLTEEAARVSDPSVRLPVTDEPSSGGHSSGLTV</sequence>
<feature type="compositionally biased region" description="Polar residues" evidence="1">
    <location>
        <begin position="69"/>
        <end position="81"/>
    </location>
</feature>
<name>A0A4Z2GIJ8_9TELE</name>
<accession>A0A4Z2GIJ8</accession>
<dbReference type="EMBL" id="SRLO01000539">
    <property type="protein sequence ID" value="TNN52683.1"/>
    <property type="molecule type" value="Genomic_DNA"/>
</dbReference>
<dbReference type="AlphaFoldDB" id="A0A4Z2GIJ8"/>
<evidence type="ECO:0000313" key="2">
    <source>
        <dbReference type="EMBL" id="TNN52683.1"/>
    </source>
</evidence>
<dbReference type="Proteomes" id="UP000314294">
    <property type="component" value="Unassembled WGS sequence"/>
</dbReference>
<organism evidence="2 3">
    <name type="scientific">Liparis tanakae</name>
    <name type="common">Tanaka's snailfish</name>
    <dbReference type="NCBI Taxonomy" id="230148"/>
    <lineage>
        <taxon>Eukaryota</taxon>
        <taxon>Metazoa</taxon>
        <taxon>Chordata</taxon>
        <taxon>Craniata</taxon>
        <taxon>Vertebrata</taxon>
        <taxon>Euteleostomi</taxon>
        <taxon>Actinopterygii</taxon>
        <taxon>Neopterygii</taxon>
        <taxon>Teleostei</taxon>
        <taxon>Neoteleostei</taxon>
        <taxon>Acanthomorphata</taxon>
        <taxon>Eupercaria</taxon>
        <taxon>Perciformes</taxon>
        <taxon>Cottioidei</taxon>
        <taxon>Cottales</taxon>
        <taxon>Liparidae</taxon>
        <taxon>Liparis</taxon>
    </lineage>
</organism>
<evidence type="ECO:0000313" key="3">
    <source>
        <dbReference type="Proteomes" id="UP000314294"/>
    </source>
</evidence>
<gene>
    <name evidence="2" type="ORF">EYF80_037134</name>
</gene>
<protein>
    <submittedName>
        <fullName evidence="2">Uncharacterized protein</fullName>
    </submittedName>
</protein>
<evidence type="ECO:0000256" key="1">
    <source>
        <dbReference type="SAM" id="MobiDB-lite"/>
    </source>
</evidence>
<reference evidence="2 3" key="1">
    <citation type="submission" date="2019-03" db="EMBL/GenBank/DDBJ databases">
        <title>First draft genome of Liparis tanakae, snailfish: a comprehensive survey of snailfish specific genes.</title>
        <authorList>
            <person name="Kim W."/>
            <person name="Song I."/>
            <person name="Jeong J.-H."/>
            <person name="Kim D."/>
            <person name="Kim S."/>
            <person name="Ryu S."/>
            <person name="Song J.Y."/>
            <person name="Lee S.K."/>
        </authorList>
    </citation>
    <scope>NUCLEOTIDE SEQUENCE [LARGE SCALE GENOMIC DNA]</scope>
    <source>
        <tissue evidence="2">Muscle</tissue>
    </source>
</reference>
<proteinExistence type="predicted"/>